<protein>
    <submittedName>
        <fullName evidence="1">Uncharacterized protein</fullName>
    </submittedName>
</protein>
<dbReference type="Proteomes" id="UP000886885">
    <property type="component" value="Chromosome 16A"/>
</dbReference>
<evidence type="ECO:0000313" key="2">
    <source>
        <dbReference type="Proteomes" id="UP000886885"/>
    </source>
</evidence>
<evidence type="ECO:0000313" key="1">
    <source>
        <dbReference type="EMBL" id="KAG6744775.1"/>
    </source>
</evidence>
<dbReference type="EMBL" id="JAAWWB010000031">
    <property type="protein sequence ID" value="KAG6744775.1"/>
    <property type="molecule type" value="Genomic_DNA"/>
</dbReference>
<dbReference type="AlphaFoldDB" id="A0A8X7YGB7"/>
<reference evidence="1" key="1">
    <citation type="journal article" date="2020" name="bioRxiv">
        <title>Hybrid origin of Populus tomentosa Carr. identified through genome sequencing and phylogenomic analysis.</title>
        <authorList>
            <person name="An X."/>
            <person name="Gao K."/>
            <person name="Chen Z."/>
            <person name="Li J."/>
            <person name="Yang X."/>
            <person name="Yang X."/>
            <person name="Zhou J."/>
            <person name="Guo T."/>
            <person name="Zhao T."/>
            <person name="Huang S."/>
            <person name="Miao D."/>
            <person name="Khan W.U."/>
            <person name="Rao P."/>
            <person name="Ye M."/>
            <person name="Lei B."/>
            <person name="Liao W."/>
            <person name="Wang J."/>
            <person name="Ji L."/>
            <person name="Li Y."/>
            <person name="Guo B."/>
            <person name="Mustafa N.S."/>
            <person name="Li S."/>
            <person name="Yun Q."/>
            <person name="Keller S.R."/>
            <person name="Mao J."/>
            <person name="Zhang R."/>
            <person name="Strauss S.H."/>
        </authorList>
    </citation>
    <scope>NUCLEOTIDE SEQUENCE</scope>
    <source>
        <strain evidence="1">GM15</strain>
        <tissue evidence="1">Leaf</tissue>
    </source>
</reference>
<keyword evidence="2" id="KW-1185">Reference proteome</keyword>
<accession>A0A8X7YGB7</accession>
<name>A0A8X7YGB7_POPTO</name>
<proteinExistence type="predicted"/>
<organism evidence="1 2">
    <name type="scientific">Populus tomentosa</name>
    <name type="common">Chinese white poplar</name>
    <dbReference type="NCBI Taxonomy" id="118781"/>
    <lineage>
        <taxon>Eukaryota</taxon>
        <taxon>Viridiplantae</taxon>
        <taxon>Streptophyta</taxon>
        <taxon>Embryophyta</taxon>
        <taxon>Tracheophyta</taxon>
        <taxon>Spermatophyta</taxon>
        <taxon>Magnoliopsida</taxon>
        <taxon>eudicotyledons</taxon>
        <taxon>Gunneridae</taxon>
        <taxon>Pentapetalae</taxon>
        <taxon>rosids</taxon>
        <taxon>fabids</taxon>
        <taxon>Malpighiales</taxon>
        <taxon>Salicaceae</taxon>
        <taxon>Saliceae</taxon>
        <taxon>Populus</taxon>
    </lineage>
</organism>
<comment type="caution">
    <text evidence="1">The sequence shown here is derived from an EMBL/GenBank/DDBJ whole genome shotgun (WGS) entry which is preliminary data.</text>
</comment>
<sequence>MIDPFLPFPKWVSPQNPFYASSSSSSPPFSSLVFLSTPLITKTKGDLSNTDCYNYVSKLPTLTDKLCGKTIAARIQLYLES</sequence>
<gene>
    <name evidence="1" type="ORF">POTOM_051414</name>
</gene>